<dbReference type="InterPro" id="IPR033740">
    <property type="entry name" value="Pept_M24B"/>
</dbReference>
<dbReference type="InterPro" id="IPR000587">
    <property type="entry name" value="Creatinase_N"/>
</dbReference>
<evidence type="ECO:0000313" key="7">
    <source>
        <dbReference type="EMBL" id="SVA55802.1"/>
    </source>
</evidence>
<accession>A0A381WTW4</accession>
<dbReference type="Pfam" id="PF01321">
    <property type="entry name" value="Creatinase_N"/>
    <property type="match status" value="1"/>
</dbReference>
<dbReference type="Pfam" id="PF16189">
    <property type="entry name" value="Creatinase_N_2"/>
    <property type="match status" value="1"/>
</dbReference>
<name>A0A381WTW4_9ZZZZ</name>
<feature type="domain" description="Creatinase N-terminal" evidence="5">
    <location>
        <begin position="10"/>
        <end position="140"/>
    </location>
</feature>
<dbReference type="Pfam" id="PF16188">
    <property type="entry name" value="Peptidase_M24_C"/>
    <property type="match status" value="1"/>
</dbReference>
<feature type="domain" description="Peptidase M24" evidence="4">
    <location>
        <begin position="312"/>
        <end position="527"/>
    </location>
</feature>
<dbReference type="GO" id="GO:0070006">
    <property type="term" value="F:metalloaminopeptidase activity"/>
    <property type="evidence" value="ECO:0007669"/>
    <property type="project" value="InterPro"/>
</dbReference>
<evidence type="ECO:0000259" key="6">
    <source>
        <dbReference type="Pfam" id="PF16188"/>
    </source>
</evidence>
<dbReference type="PANTHER" id="PTHR43763:SF6">
    <property type="entry name" value="XAA-PRO AMINOPEPTIDASE 1"/>
    <property type="match status" value="1"/>
</dbReference>
<dbReference type="Gene3D" id="3.40.350.10">
    <property type="entry name" value="Creatinase/prolidase N-terminal domain"/>
    <property type="match status" value="2"/>
</dbReference>
<evidence type="ECO:0000256" key="3">
    <source>
        <dbReference type="ARBA" id="ARBA00022801"/>
    </source>
</evidence>
<dbReference type="InterPro" id="IPR036005">
    <property type="entry name" value="Creatinase/aminopeptidase-like"/>
</dbReference>
<evidence type="ECO:0000259" key="5">
    <source>
        <dbReference type="Pfam" id="PF01321"/>
    </source>
</evidence>
<gene>
    <name evidence="7" type="ORF">METZ01_LOCUS108656</name>
</gene>
<evidence type="ECO:0000256" key="1">
    <source>
        <dbReference type="ARBA" id="ARBA00008766"/>
    </source>
</evidence>
<organism evidence="7">
    <name type="scientific">marine metagenome</name>
    <dbReference type="NCBI Taxonomy" id="408172"/>
    <lineage>
        <taxon>unclassified sequences</taxon>
        <taxon>metagenomes</taxon>
        <taxon>ecological metagenomes</taxon>
    </lineage>
</organism>
<dbReference type="InterPro" id="IPR050422">
    <property type="entry name" value="X-Pro_aminopeptidase_P"/>
</dbReference>
<comment type="similarity">
    <text evidence="1">Belongs to the peptidase M24B family.</text>
</comment>
<sequence length="592" mass="65705">MTDSIEQKLTLLRSDMAAHDLEAYIVPRADEYLGEYVPPQNERLHWVSGFTGSAGAVIILRDTAAIFVDGRYTIQVRQQVPEDSYEFHHFIEEPPINWLADTLPEGTRVGFDSRMITLSQFEVWLKTLGKKNIELVEITENLIDENWQDRPLPEHGQALLLDESFSGESSRSKRQRIGQTIDRAGAEVALISQLDSIAWLLNIRGADVPRLPVLLAFATLGSKGNMVLYTDPRKLPNEFSQHVGEDVTVRTLDDLQDALTTLSESGTNILADPLTANAWSQLRCREAGANLIIGADPVLLPKAQKNEVELDGMRDCHVRDGSAVSRYLAWIEREVAAGKLYDEGQLSDQLESFRRELSNIQDLSFDTISATGANGALCHYNHMNGTPALLEMNNLYLVDSGAQYLDGTTDITRTVVIGEPTDEHKKMFTLVLKGHIALASAVFPKGTSGLQLDVLARQFLWAAGVDYDHGTGHGVGAFLSVHEGPQRIAKAGPQQELLPGMVISNEPGYYQEDCYGIRCENLVVVVERVNGMLAFETITFAPFDKRLIDMSLMTAEEILWLNNYHAEVRRKLGDELDGEDLSWLEQATAAVA</sequence>
<evidence type="ECO:0008006" key="8">
    <source>
        <dbReference type="Google" id="ProtNLM"/>
    </source>
</evidence>
<protein>
    <recommendedName>
        <fullName evidence="8">Peptidase M24 domain-containing protein</fullName>
    </recommendedName>
</protein>
<dbReference type="GO" id="GO:0005737">
    <property type="term" value="C:cytoplasm"/>
    <property type="evidence" value="ECO:0007669"/>
    <property type="project" value="UniProtKB-ARBA"/>
</dbReference>
<keyword evidence="3" id="KW-0378">Hydrolase</keyword>
<dbReference type="SUPFAM" id="SSF53092">
    <property type="entry name" value="Creatinase/prolidase N-terminal domain"/>
    <property type="match status" value="1"/>
</dbReference>
<evidence type="ECO:0000256" key="2">
    <source>
        <dbReference type="ARBA" id="ARBA00022723"/>
    </source>
</evidence>
<dbReference type="SUPFAM" id="SSF55920">
    <property type="entry name" value="Creatinase/aminopeptidase"/>
    <property type="match status" value="1"/>
</dbReference>
<dbReference type="InterPro" id="IPR000994">
    <property type="entry name" value="Pept_M24"/>
</dbReference>
<feature type="domain" description="Peptidase M24 C-terminal" evidence="6">
    <location>
        <begin position="532"/>
        <end position="590"/>
    </location>
</feature>
<dbReference type="Pfam" id="PF00557">
    <property type="entry name" value="Peptidase_M24"/>
    <property type="match status" value="1"/>
</dbReference>
<dbReference type="InterPro" id="IPR029149">
    <property type="entry name" value="Creatin/AminoP/Spt16_N"/>
</dbReference>
<keyword evidence="2" id="KW-0479">Metal-binding</keyword>
<reference evidence="7" key="1">
    <citation type="submission" date="2018-05" db="EMBL/GenBank/DDBJ databases">
        <authorList>
            <person name="Lanie J.A."/>
            <person name="Ng W.-L."/>
            <person name="Kazmierczak K.M."/>
            <person name="Andrzejewski T.M."/>
            <person name="Davidsen T.M."/>
            <person name="Wayne K.J."/>
            <person name="Tettelin H."/>
            <person name="Glass J.I."/>
            <person name="Rusch D."/>
            <person name="Podicherti R."/>
            <person name="Tsui H.-C.T."/>
            <person name="Winkler M.E."/>
        </authorList>
    </citation>
    <scope>NUCLEOTIDE SEQUENCE</scope>
</reference>
<dbReference type="CDD" id="cd01085">
    <property type="entry name" value="APP"/>
    <property type="match status" value="1"/>
</dbReference>
<dbReference type="Gene3D" id="3.90.230.10">
    <property type="entry name" value="Creatinase/methionine aminopeptidase superfamily"/>
    <property type="match status" value="1"/>
</dbReference>
<dbReference type="EMBL" id="UINC01012830">
    <property type="protein sequence ID" value="SVA55802.1"/>
    <property type="molecule type" value="Genomic_DNA"/>
</dbReference>
<dbReference type="PANTHER" id="PTHR43763">
    <property type="entry name" value="XAA-PRO AMINOPEPTIDASE 1"/>
    <property type="match status" value="1"/>
</dbReference>
<dbReference type="FunFam" id="3.90.230.10:FF:000009">
    <property type="entry name" value="xaa-Pro aminopeptidase 2"/>
    <property type="match status" value="1"/>
</dbReference>
<dbReference type="AlphaFoldDB" id="A0A381WTW4"/>
<proteinExistence type="inferred from homology"/>
<dbReference type="InterPro" id="IPR032416">
    <property type="entry name" value="Peptidase_M24_C"/>
</dbReference>
<evidence type="ECO:0000259" key="4">
    <source>
        <dbReference type="Pfam" id="PF00557"/>
    </source>
</evidence>
<dbReference type="GO" id="GO:0046872">
    <property type="term" value="F:metal ion binding"/>
    <property type="evidence" value="ECO:0007669"/>
    <property type="project" value="UniProtKB-KW"/>
</dbReference>